<dbReference type="EMBL" id="MORL01000005">
    <property type="protein sequence ID" value="OIN58943.1"/>
    <property type="molecule type" value="Genomic_DNA"/>
</dbReference>
<sequence length="408" mass="45997">MKTITLIFCLALVAFSMAAQSVDPSTALANFRFEQINYAGLDTPSTDFIKAIEHTLYRRYNAAEPLLRKVARQINHPLHTVAQSYLFNDFYFVRAKYRELVTFADELQVKPPEYTLASLLAARPQLTVTLEEDSVTLPVGIHRKSRCHVFLTVIINGKPRKFMLDTGFTKSAITQQLADELHLSPLPGIEVVNALNRSLSVPACFIDSLKIGPFDLHNFLALRLNKSMPGLRVDGVIGWDILQQVAYTIDFKTSTLTVRQSRPDATADKNLFGILKPFMVVETDEGQRLNLFYDSGSNGLELSNNGLKKLNDYTTRRRIRFGFALGQAGLFWDKIVKRYRLSVSHSLLTANKVLITKHENFNIGIREDGIISNKLFNTGRLTIDALNNHFHYEPNPVHSPTVIPSSSR</sequence>
<dbReference type="OrthoDB" id="5580718at2"/>
<reference evidence="2 3" key="1">
    <citation type="submission" date="2016-10" db="EMBL/GenBank/DDBJ databases">
        <title>Arsenicibacter rosenii gen. nov., sp. nov., an efficient arsenic-methylating bacterium isolated from an arsenic-contaminated paddy soil.</title>
        <authorList>
            <person name="Huang K."/>
        </authorList>
    </citation>
    <scope>NUCLEOTIDE SEQUENCE [LARGE SCALE GENOMIC DNA]</scope>
    <source>
        <strain evidence="2 3">SM-1</strain>
    </source>
</reference>
<evidence type="ECO:0000256" key="1">
    <source>
        <dbReference type="SAM" id="SignalP"/>
    </source>
</evidence>
<feature type="chain" id="PRO_5010164336" description="Peptidase A2 domain-containing protein" evidence="1">
    <location>
        <begin position="22"/>
        <end position="408"/>
    </location>
</feature>
<name>A0A1S2VJN4_9BACT</name>
<dbReference type="Gene3D" id="2.40.70.10">
    <property type="entry name" value="Acid Proteases"/>
    <property type="match status" value="1"/>
</dbReference>
<dbReference type="RefSeq" id="WP_071503394.1">
    <property type="nucleotide sequence ID" value="NZ_MORL01000005.1"/>
</dbReference>
<dbReference type="CDD" id="cd05483">
    <property type="entry name" value="retropepsin_like_bacteria"/>
    <property type="match status" value="1"/>
</dbReference>
<protein>
    <recommendedName>
        <fullName evidence="4">Peptidase A2 domain-containing protein</fullName>
    </recommendedName>
</protein>
<gene>
    <name evidence="2" type="ORF">BLX24_12030</name>
</gene>
<dbReference type="InterPro" id="IPR021109">
    <property type="entry name" value="Peptidase_aspartic_dom_sf"/>
</dbReference>
<keyword evidence="3" id="KW-1185">Reference proteome</keyword>
<evidence type="ECO:0000313" key="2">
    <source>
        <dbReference type="EMBL" id="OIN58943.1"/>
    </source>
</evidence>
<accession>A0A1S2VJN4</accession>
<feature type="signal peptide" evidence="1">
    <location>
        <begin position="1"/>
        <end position="21"/>
    </location>
</feature>
<proteinExistence type="predicted"/>
<dbReference type="SUPFAM" id="SSF50630">
    <property type="entry name" value="Acid proteases"/>
    <property type="match status" value="1"/>
</dbReference>
<dbReference type="Pfam" id="PF13650">
    <property type="entry name" value="Asp_protease_2"/>
    <property type="match status" value="1"/>
</dbReference>
<evidence type="ECO:0000313" key="3">
    <source>
        <dbReference type="Proteomes" id="UP000181790"/>
    </source>
</evidence>
<organism evidence="2 3">
    <name type="scientific">Arsenicibacter rosenii</name>
    <dbReference type="NCBI Taxonomy" id="1750698"/>
    <lineage>
        <taxon>Bacteria</taxon>
        <taxon>Pseudomonadati</taxon>
        <taxon>Bacteroidota</taxon>
        <taxon>Cytophagia</taxon>
        <taxon>Cytophagales</taxon>
        <taxon>Spirosomataceae</taxon>
        <taxon>Arsenicibacter</taxon>
    </lineage>
</organism>
<dbReference type="Proteomes" id="UP000181790">
    <property type="component" value="Unassembled WGS sequence"/>
</dbReference>
<evidence type="ECO:0008006" key="4">
    <source>
        <dbReference type="Google" id="ProtNLM"/>
    </source>
</evidence>
<dbReference type="AlphaFoldDB" id="A0A1S2VJN4"/>
<dbReference type="InterPro" id="IPR034122">
    <property type="entry name" value="Retropepsin-like_bacterial"/>
</dbReference>
<keyword evidence="1" id="KW-0732">Signal</keyword>
<comment type="caution">
    <text evidence="2">The sequence shown here is derived from an EMBL/GenBank/DDBJ whole genome shotgun (WGS) entry which is preliminary data.</text>
</comment>